<proteinExistence type="predicted"/>
<dbReference type="AlphaFoldDB" id="A0A6P0CDJ0"/>
<evidence type="ECO:0000313" key="2">
    <source>
        <dbReference type="EMBL" id="NEK24269.1"/>
    </source>
</evidence>
<evidence type="ECO:0000313" key="3">
    <source>
        <dbReference type="Proteomes" id="UP000468591"/>
    </source>
</evidence>
<dbReference type="InterPro" id="IPR007361">
    <property type="entry name" value="DUF427"/>
</dbReference>
<dbReference type="Pfam" id="PF04248">
    <property type="entry name" value="NTP_transf_9"/>
    <property type="match status" value="1"/>
</dbReference>
<evidence type="ECO:0000259" key="1">
    <source>
        <dbReference type="Pfam" id="PF04248"/>
    </source>
</evidence>
<gene>
    <name evidence="2" type="ORF">GV827_17935</name>
</gene>
<name>A0A6P0CDJ0_9RHOB</name>
<dbReference type="EMBL" id="JAABNT010000013">
    <property type="protein sequence ID" value="NEK24269.1"/>
    <property type="molecule type" value="Genomic_DNA"/>
</dbReference>
<comment type="caution">
    <text evidence="2">The sequence shown here is derived from an EMBL/GenBank/DDBJ whole genome shotgun (WGS) entry which is preliminary data.</text>
</comment>
<dbReference type="Gene3D" id="2.170.150.40">
    <property type="entry name" value="Domain of unknown function (DUF427)"/>
    <property type="match status" value="1"/>
</dbReference>
<protein>
    <submittedName>
        <fullName evidence="2">DUF427 domain-containing protein</fullName>
    </submittedName>
</protein>
<sequence length="157" mass="17426">MPPLATENVQDYPRPPALEPVPHQLRVMLNGEIVAETTRALRILETHHAPTYYFPPEDVRAVLIPVQGTTLCEWKGRAAYFDVQAGSKTARRSAWSYSSPDARFHALASHVSFYASAMDACFVGEERVLPQPGNFYGGWVTANLQGRIKGAPGTEQW</sequence>
<dbReference type="PANTHER" id="PTHR43058">
    <property type="entry name" value="SLR0655 PROTEIN"/>
    <property type="match status" value="1"/>
</dbReference>
<dbReference type="InterPro" id="IPR038694">
    <property type="entry name" value="DUF427_sf"/>
</dbReference>
<keyword evidence="3" id="KW-1185">Reference proteome</keyword>
<feature type="domain" description="DUF427" evidence="1">
    <location>
        <begin position="26"/>
        <end position="115"/>
    </location>
</feature>
<dbReference type="PANTHER" id="PTHR43058:SF1">
    <property type="entry name" value="DUF427 DOMAIN-CONTAINING PROTEIN"/>
    <property type="match status" value="1"/>
</dbReference>
<accession>A0A6P0CDJ0</accession>
<reference evidence="2 3" key="1">
    <citation type="submission" date="2020-01" db="EMBL/GenBank/DDBJ databases">
        <title>Sulfitobacter sediminilitoris sp. nov., isolated from a tidal flat.</title>
        <authorList>
            <person name="Park S."/>
            <person name="Yoon J.-H."/>
        </authorList>
    </citation>
    <scope>NUCLEOTIDE SEQUENCE [LARGE SCALE GENOMIC DNA]</scope>
    <source>
        <strain evidence="2 3">JBTF-M27</strain>
    </source>
</reference>
<organism evidence="2 3">
    <name type="scientific">Sulfitobacter sediminilitoris</name>
    <dbReference type="NCBI Taxonomy" id="2698830"/>
    <lineage>
        <taxon>Bacteria</taxon>
        <taxon>Pseudomonadati</taxon>
        <taxon>Pseudomonadota</taxon>
        <taxon>Alphaproteobacteria</taxon>
        <taxon>Rhodobacterales</taxon>
        <taxon>Roseobacteraceae</taxon>
        <taxon>Sulfitobacter</taxon>
    </lineage>
</organism>
<dbReference type="Proteomes" id="UP000468591">
    <property type="component" value="Unassembled WGS sequence"/>
</dbReference>